<reference evidence="1 2" key="1">
    <citation type="submission" date="2018-08" db="EMBL/GenBank/DDBJ databases">
        <title>A genome reference for cultivated species of the human gut microbiota.</title>
        <authorList>
            <person name="Zou Y."/>
            <person name="Xue W."/>
            <person name="Luo G."/>
        </authorList>
    </citation>
    <scope>NUCLEOTIDE SEQUENCE [LARGE SCALE GENOMIC DNA]</scope>
    <source>
        <strain evidence="1 2">AM42-17AT</strain>
    </source>
</reference>
<evidence type="ECO:0000313" key="2">
    <source>
        <dbReference type="Proteomes" id="UP000286220"/>
    </source>
</evidence>
<protein>
    <submittedName>
        <fullName evidence="1">Uncharacterized protein</fullName>
    </submittedName>
</protein>
<evidence type="ECO:0000313" key="1">
    <source>
        <dbReference type="EMBL" id="RHA90818.1"/>
    </source>
</evidence>
<accession>A0A413U0Y5</accession>
<dbReference type="AlphaFoldDB" id="A0A413U0Y5"/>
<dbReference type="RefSeq" id="WP_118333074.1">
    <property type="nucleotide sequence ID" value="NZ_QSFZ01000012.1"/>
</dbReference>
<comment type="caution">
    <text evidence="1">The sequence shown here is derived from an EMBL/GenBank/DDBJ whole genome shotgun (WGS) entry which is preliminary data.</text>
</comment>
<dbReference type="Proteomes" id="UP000286220">
    <property type="component" value="Unassembled WGS sequence"/>
</dbReference>
<sequence>MVYSLEDIKTDLKNLSEKQFYTKHIIRSDNWYFEEYLGKNPDEVIHLIDDYRLIVSESFGVSFNSVMMVGSGKLGFSMSPPDAEHPEESKMFLPFNDDEKVRKISDLDIAIISSEIFHEYWKMFRNSYKIRFQSTYVHLYNELYRGYINERNIMAVDGCRKQWNETAAISKKKLRSDLYFRHEISYRIYRNWEDFEDYNIQNIRKIKREDF</sequence>
<gene>
    <name evidence="1" type="ORF">DW912_11125</name>
</gene>
<proteinExistence type="predicted"/>
<name>A0A413U0Y5_9FIRM</name>
<dbReference type="EMBL" id="QSFZ01000012">
    <property type="protein sequence ID" value="RHA90818.1"/>
    <property type="molecule type" value="Genomic_DNA"/>
</dbReference>
<organism evidence="1 2">
    <name type="scientific">Agathobacter rectalis</name>
    <dbReference type="NCBI Taxonomy" id="39491"/>
    <lineage>
        <taxon>Bacteria</taxon>
        <taxon>Bacillati</taxon>
        <taxon>Bacillota</taxon>
        <taxon>Clostridia</taxon>
        <taxon>Lachnospirales</taxon>
        <taxon>Lachnospiraceae</taxon>
        <taxon>Agathobacter</taxon>
    </lineage>
</organism>